<dbReference type="RefSeq" id="WP_346029987.1">
    <property type="nucleotide sequence ID" value="NZ_BAAANV010000032.1"/>
</dbReference>
<name>A0ABN2BEV4_9MICO</name>
<dbReference type="EMBL" id="BAAANV010000032">
    <property type="protein sequence ID" value="GAA1539676.1"/>
    <property type="molecule type" value="Genomic_DNA"/>
</dbReference>
<dbReference type="Proteomes" id="UP001501288">
    <property type="component" value="Unassembled WGS sequence"/>
</dbReference>
<evidence type="ECO:0008006" key="3">
    <source>
        <dbReference type="Google" id="ProtNLM"/>
    </source>
</evidence>
<reference evidence="1 2" key="1">
    <citation type="journal article" date="2019" name="Int. J. Syst. Evol. Microbiol.">
        <title>The Global Catalogue of Microorganisms (GCM) 10K type strain sequencing project: providing services to taxonomists for standard genome sequencing and annotation.</title>
        <authorList>
            <consortium name="The Broad Institute Genomics Platform"/>
            <consortium name="The Broad Institute Genome Sequencing Center for Infectious Disease"/>
            <person name="Wu L."/>
            <person name="Ma J."/>
        </authorList>
    </citation>
    <scope>NUCLEOTIDE SEQUENCE [LARGE SCALE GENOMIC DNA]</scope>
    <source>
        <strain evidence="1 2">JCM 14588</strain>
    </source>
</reference>
<keyword evidence="2" id="KW-1185">Reference proteome</keyword>
<evidence type="ECO:0000313" key="2">
    <source>
        <dbReference type="Proteomes" id="UP001501288"/>
    </source>
</evidence>
<gene>
    <name evidence="1" type="ORF">GCM10009762_11640</name>
</gene>
<sequence length="312" mass="35484">MQDSATTRSTQVDSQDVRAVLTPDEWSASEAAHVARVEPHIAPHLGRRKENRKHPVEDFLFVYYSYSPGKLRRWHPGAGVALLVDDAGRTPITDGKYTRRVDLANGPAEILDVGAFSQARDRTIAFVRSLLTATLDRPAHLGCFGMHEWAMVYKLQPGEQRHEQLPLRLSQAATDAVVDAADIRCTHFDAYRFFTPDAVDLNRERPTRERQVDFEQPACLHAGMDVYKWARKLWPLVPSELVVDAFELAKEIRALDMEASPYDVRDLGYGVVPIETPRGRAEYVRRQREFADRSQALRRRLREALPSDRAQA</sequence>
<proteinExistence type="predicted"/>
<comment type="caution">
    <text evidence="1">The sequence shown here is derived from an EMBL/GenBank/DDBJ whole genome shotgun (WGS) entry which is preliminary data.</text>
</comment>
<organism evidence="1 2">
    <name type="scientific">Dermacoccus barathri</name>
    <dbReference type="NCBI Taxonomy" id="322601"/>
    <lineage>
        <taxon>Bacteria</taxon>
        <taxon>Bacillati</taxon>
        <taxon>Actinomycetota</taxon>
        <taxon>Actinomycetes</taxon>
        <taxon>Micrococcales</taxon>
        <taxon>Dermacoccaceae</taxon>
        <taxon>Dermacoccus</taxon>
    </lineage>
</organism>
<protein>
    <recommendedName>
        <fullName evidence="3">3-methyladenine DNA glycosylase</fullName>
    </recommendedName>
</protein>
<evidence type="ECO:0000313" key="1">
    <source>
        <dbReference type="EMBL" id="GAA1539676.1"/>
    </source>
</evidence>
<accession>A0ABN2BEV4</accession>